<evidence type="ECO:0000313" key="3">
    <source>
        <dbReference type="Proteomes" id="UP000192247"/>
    </source>
</evidence>
<gene>
    <name evidence="2" type="ORF">BIW11_12555</name>
</gene>
<accession>A0A1V9X6G0</accession>
<feature type="region of interest" description="Disordered" evidence="1">
    <location>
        <begin position="1"/>
        <end position="32"/>
    </location>
</feature>
<feature type="compositionally biased region" description="Acidic residues" evidence="1">
    <location>
        <begin position="23"/>
        <end position="32"/>
    </location>
</feature>
<reference evidence="2 3" key="1">
    <citation type="journal article" date="2017" name="Gigascience">
        <title>Draft genome of the honey bee ectoparasitic mite, Tropilaelaps mercedesae, is shaped by the parasitic life history.</title>
        <authorList>
            <person name="Dong X."/>
            <person name="Armstrong S.D."/>
            <person name="Xia D."/>
            <person name="Makepeace B.L."/>
            <person name="Darby A.C."/>
            <person name="Kadowaki T."/>
        </authorList>
    </citation>
    <scope>NUCLEOTIDE SEQUENCE [LARGE SCALE GENOMIC DNA]</scope>
    <source>
        <strain evidence="2">Wuxi-XJTLU</strain>
    </source>
</reference>
<proteinExistence type="predicted"/>
<keyword evidence="3" id="KW-1185">Reference proteome</keyword>
<name>A0A1V9X6G0_9ACAR</name>
<dbReference type="EMBL" id="MNPL01022775">
    <property type="protein sequence ID" value="OQR68971.1"/>
    <property type="molecule type" value="Genomic_DNA"/>
</dbReference>
<dbReference type="InParanoid" id="A0A1V9X6G0"/>
<organism evidence="2 3">
    <name type="scientific">Tropilaelaps mercedesae</name>
    <dbReference type="NCBI Taxonomy" id="418985"/>
    <lineage>
        <taxon>Eukaryota</taxon>
        <taxon>Metazoa</taxon>
        <taxon>Ecdysozoa</taxon>
        <taxon>Arthropoda</taxon>
        <taxon>Chelicerata</taxon>
        <taxon>Arachnida</taxon>
        <taxon>Acari</taxon>
        <taxon>Parasitiformes</taxon>
        <taxon>Mesostigmata</taxon>
        <taxon>Gamasina</taxon>
        <taxon>Dermanyssoidea</taxon>
        <taxon>Laelapidae</taxon>
        <taxon>Tropilaelaps</taxon>
    </lineage>
</organism>
<dbReference type="OrthoDB" id="10422686at2759"/>
<dbReference type="AlphaFoldDB" id="A0A1V9X6G0"/>
<feature type="non-terminal residue" evidence="2">
    <location>
        <position position="1"/>
    </location>
</feature>
<sequence>VERAVPSEGSGENVSEARKALQEDELSSEGEENIADVMEKYADEETGEVPESFFEILCRECSKIPYTPEEQQERRNEGHRLRNKMLLDGIKTNHREWVYQIEERIALEMMNELRKARKRALKEQRKLTEAASAIA</sequence>
<comment type="caution">
    <text evidence="2">The sequence shown here is derived from an EMBL/GenBank/DDBJ whole genome shotgun (WGS) entry which is preliminary data.</text>
</comment>
<evidence type="ECO:0000313" key="2">
    <source>
        <dbReference type="EMBL" id="OQR68971.1"/>
    </source>
</evidence>
<evidence type="ECO:0000256" key="1">
    <source>
        <dbReference type="SAM" id="MobiDB-lite"/>
    </source>
</evidence>
<protein>
    <submittedName>
        <fullName evidence="2">Uncharacterized protein</fullName>
    </submittedName>
</protein>
<dbReference type="Proteomes" id="UP000192247">
    <property type="component" value="Unassembled WGS sequence"/>
</dbReference>